<evidence type="ECO:0000313" key="1">
    <source>
        <dbReference type="EMBL" id="MEF2110930.1"/>
    </source>
</evidence>
<protein>
    <submittedName>
        <fullName evidence="1">Uncharacterized protein</fullName>
    </submittedName>
</protein>
<evidence type="ECO:0000313" key="2">
    <source>
        <dbReference type="Proteomes" id="UP001498469"/>
    </source>
</evidence>
<proteinExistence type="predicted"/>
<dbReference type="Proteomes" id="UP001498469">
    <property type="component" value="Unassembled WGS sequence"/>
</dbReference>
<accession>A0ABU7UKB4</accession>
<comment type="caution">
    <text evidence="1">The sequence shown here is derived from an EMBL/GenBank/DDBJ whole genome shotgun (WGS) entry which is preliminary data.</text>
</comment>
<keyword evidence="2" id="KW-1185">Reference proteome</keyword>
<dbReference type="EMBL" id="JAZHFS010000001">
    <property type="protein sequence ID" value="MEF2110930.1"/>
    <property type="molecule type" value="Genomic_DNA"/>
</dbReference>
<sequence>MKDNWNMDGIEKVWDSKTEAHNNIINYLESKGLDEKELLKFAELLNRFSESIIKLNNCI</sequence>
<organism evidence="1 2">
    <name type="scientific">Clostridium frigoriphilum</name>
    <dbReference type="NCBI Taxonomy" id="443253"/>
    <lineage>
        <taxon>Bacteria</taxon>
        <taxon>Bacillati</taxon>
        <taxon>Bacillota</taxon>
        <taxon>Clostridia</taxon>
        <taxon>Eubacteriales</taxon>
        <taxon>Clostridiaceae</taxon>
        <taxon>Clostridium</taxon>
    </lineage>
</organism>
<name>A0ABU7UKB4_9CLOT</name>
<dbReference type="RefSeq" id="WP_216247597.1">
    <property type="nucleotide sequence ID" value="NZ_JAZHFS010000001.1"/>
</dbReference>
<reference evidence="1 2" key="1">
    <citation type="submission" date="2023-11" db="EMBL/GenBank/DDBJ databases">
        <title>Draft genome sequence of a psychrophilic Clostridium strain from permafrost water brine.</title>
        <authorList>
            <person name="Shcherbakova V.A."/>
            <person name="Trubitsyn V.E."/>
            <person name="Zakharyuk A.G."/>
        </authorList>
    </citation>
    <scope>NUCLEOTIDE SEQUENCE [LARGE SCALE GENOMIC DNA]</scope>
    <source>
        <strain evidence="1 2">14F</strain>
    </source>
</reference>
<gene>
    <name evidence="1" type="ORF">SJI18_01250</name>
</gene>